<sequence>MRVLVLAPFALLLLGAMAEPDDTARTSDAARKCPPPVVAVKKSDKPGSGLRKLNEEPPAMLIAAVHKEVDGCPVMLVLNGGGTGVDRGWTPAPESGIHPAE</sequence>
<organism evidence="2 3">
    <name type="scientific">Sphingomonas gilva</name>
    <dbReference type="NCBI Taxonomy" id="2305907"/>
    <lineage>
        <taxon>Bacteria</taxon>
        <taxon>Pseudomonadati</taxon>
        <taxon>Pseudomonadota</taxon>
        <taxon>Alphaproteobacteria</taxon>
        <taxon>Sphingomonadales</taxon>
        <taxon>Sphingomonadaceae</taxon>
        <taxon>Sphingomonas</taxon>
    </lineage>
</organism>
<evidence type="ECO:0000256" key="1">
    <source>
        <dbReference type="SAM" id="SignalP"/>
    </source>
</evidence>
<name>A0A396RUA7_9SPHN</name>
<dbReference type="OrthoDB" id="7584676at2"/>
<feature type="chain" id="PRO_5017295441" evidence="1">
    <location>
        <begin position="19"/>
        <end position="101"/>
    </location>
</feature>
<reference evidence="2 3" key="1">
    <citation type="submission" date="2018-08" db="EMBL/GenBank/DDBJ databases">
        <title>The multiple taxonomic identification of Sphingomonas gilva.</title>
        <authorList>
            <person name="Zhu D."/>
            <person name="Zheng S."/>
        </authorList>
    </citation>
    <scope>NUCLEOTIDE SEQUENCE [LARGE SCALE GENOMIC DNA]</scope>
    <source>
        <strain evidence="2 3">ZDH117</strain>
    </source>
</reference>
<comment type="caution">
    <text evidence="2">The sequence shown here is derived from an EMBL/GenBank/DDBJ whole genome shotgun (WGS) entry which is preliminary data.</text>
</comment>
<proteinExistence type="predicted"/>
<dbReference type="Proteomes" id="UP000266693">
    <property type="component" value="Unassembled WGS sequence"/>
</dbReference>
<protein>
    <submittedName>
        <fullName evidence="2">Uncharacterized protein</fullName>
    </submittedName>
</protein>
<gene>
    <name evidence="2" type="ORF">D1610_12140</name>
</gene>
<keyword evidence="3" id="KW-1185">Reference proteome</keyword>
<dbReference type="RefSeq" id="WP_118864448.1">
    <property type="nucleotide sequence ID" value="NZ_QWLV01000005.1"/>
</dbReference>
<accession>A0A396RUA7</accession>
<keyword evidence="1" id="KW-0732">Signal</keyword>
<feature type="signal peptide" evidence="1">
    <location>
        <begin position="1"/>
        <end position="18"/>
    </location>
</feature>
<dbReference type="AlphaFoldDB" id="A0A396RUA7"/>
<dbReference type="EMBL" id="QWLV01000005">
    <property type="protein sequence ID" value="RHW17281.1"/>
    <property type="molecule type" value="Genomic_DNA"/>
</dbReference>
<evidence type="ECO:0000313" key="3">
    <source>
        <dbReference type="Proteomes" id="UP000266693"/>
    </source>
</evidence>
<evidence type="ECO:0000313" key="2">
    <source>
        <dbReference type="EMBL" id="RHW17281.1"/>
    </source>
</evidence>